<evidence type="ECO:0000256" key="2">
    <source>
        <dbReference type="ARBA" id="ARBA00022801"/>
    </source>
</evidence>
<evidence type="ECO:0000259" key="6">
    <source>
        <dbReference type="PROSITE" id="PS51194"/>
    </source>
</evidence>
<keyword evidence="4" id="KW-0067">ATP-binding</keyword>
<evidence type="ECO:0000313" key="7">
    <source>
        <dbReference type="EMBL" id="QHU04384.1"/>
    </source>
</evidence>
<name>A0A6C0JL64_9ZZZZ</name>
<feature type="domain" description="Helicase C-terminal" evidence="6">
    <location>
        <begin position="301"/>
        <end position="494"/>
    </location>
</feature>
<protein>
    <recommendedName>
        <fullName evidence="8">Helicase</fullName>
    </recommendedName>
</protein>
<evidence type="ECO:0000259" key="5">
    <source>
        <dbReference type="PROSITE" id="PS51192"/>
    </source>
</evidence>
<dbReference type="Pfam" id="PF00270">
    <property type="entry name" value="DEAD"/>
    <property type="match status" value="1"/>
</dbReference>
<reference evidence="7" key="1">
    <citation type="journal article" date="2020" name="Nature">
        <title>Giant virus diversity and host interactions through global metagenomics.</title>
        <authorList>
            <person name="Schulz F."/>
            <person name="Roux S."/>
            <person name="Paez-Espino D."/>
            <person name="Jungbluth S."/>
            <person name="Walsh D.A."/>
            <person name="Denef V.J."/>
            <person name="McMahon K.D."/>
            <person name="Konstantinidis K.T."/>
            <person name="Eloe-Fadrosh E.A."/>
            <person name="Kyrpides N.C."/>
            <person name="Woyke T."/>
        </authorList>
    </citation>
    <scope>NUCLEOTIDE SEQUENCE</scope>
    <source>
        <strain evidence="7">GVMAG-M-3300027708-39</strain>
    </source>
</reference>
<evidence type="ECO:0000256" key="3">
    <source>
        <dbReference type="ARBA" id="ARBA00022806"/>
    </source>
</evidence>
<dbReference type="Gene3D" id="3.40.50.300">
    <property type="entry name" value="P-loop containing nucleotide triphosphate hydrolases"/>
    <property type="match status" value="2"/>
</dbReference>
<dbReference type="InterPro" id="IPR050699">
    <property type="entry name" value="RNA-DNA_Helicase"/>
</dbReference>
<dbReference type="GO" id="GO:0004386">
    <property type="term" value="F:helicase activity"/>
    <property type="evidence" value="ECO:0007669"/>
    <property type="project" value="UniProtKB-KW"/>
</dbReference>
<accession>A0A6C0JL64</accession>
<evidence type="ECO:0008006" key="8">
    <source>
        <dbReference type="Google" id="ProtNLM"/>
    </source>
</evidence>
<dbReference type="Gene3D" id="1.10.3380.30">
    <property type="match status" value="1"/>
</dbReference>
<dbReference type="InterPro" id="IPR014001">
    <property type="entry name" value="Helicase_ATP-bd"/>
</dbReference>
<dbReference type="EMBL" id="MN740396">
    <property type="protein sequence ID" value="QHU04384.1"/>
    <property type="molecule type" value="Genomic_DNA"/>
</dbReference>
<dbReference type="InterPro" id="IPR012961">
    <property type="entry name" value="Ski2/MTR4_C"/>
</dbReference>
<dbReference type="InterPro" id="IPR011545">
    <property type="entry name" value="DEAD/DEAH_box_helicase_dom"/>
</dbReference>
<organism evidence="7">
    <name type="scientific">viral metagenome</name>
    <dbReference type="NCBI Taxonomy" id="1070528"/>
    <lineage>
        <taxon>unclassified sequences</taxon>
        <taxon>metagenomes</taxon>
        <taxon>organismal metagenomes</taxon>
    </lineage>
</organism>
<keyword evidence="3" id="KW-0347">Helicase</keyword>
<dbReference type="SUPFAM" id="SSF52540">
    <property type="entry name" value="P-loop containing nucleoside triphosphate hydrolases"/>
    <property type="match status" value="1"/>
</dbReference>
<dbReference type="GO" id="GO:0005524">
    <property type="term" value="F:ATP binding"/>
    <property type="evidence" value="ECO:0007669"/>
    <property type="project" value="UniProtKB-KW"/>
</dbReference>
<dbReference type="GO" id="GO:0070478">
    <property type="term" value="P:nuclear-transcribed mRNA catabolic process, 3'-5' exonucleolytic nonsense-mediated decay"/>
    <property type="evidence" value="ECO:0007669"/>
    <property type="project" value="TreeGrafter"/>
</dbReference>
<keyword evidence="1" id="KW-0547">Nucleotide-binding</keyword>
<dbReference type="SMART" id="SM00487">
    <property type="entry name" value="DEXDc"/>
    <property type="match status" value="1"/>
</dbReference>
<dbReference type="PANTHER" id="PTHR12131">
    <property type="entry name" value="ATP-DEPENDENT RNA AND DNA HELICASE"/>
    <property type="match status" value="1"/>
</dbReference>
<evidence type="ECO:0000256" key="4">
    <source>
        <dbReference type="ARBA" id="ARBA00022840"/>
    </source>
</evidence>
<proteinExistence type="predicted"/>
<dbReference type="PROSITE" id="PS51194">
    <property type="entry name" value="HELICASE_CTER"/>
    <property type="match status" value="1"/>
</dbReference>
<keyword evidence="2" id="KW-0378">Hydrolase</keyword>
<dbReference type="SMART" id="SM00490">
    <property type="entry name" value="HELICc"/>
    <property type="match status" value="1"/>
</dbReference>
<sequence>MVKICSLTSYPKESEEKYQSYFEKYEYPLHIFQKYSIEAIVEGHHILATAPTGSGKTLPGEFSIDYFHSKGKKVIYTTPIKALSNQKFYDFTNKYADISIGLITGDIKTNPDADVLIMTTEILLNKLFQIKSNNATKLPESSISFEMDIENELGCVVFDEIHMINDASRGHVWEQCIMLLPKHIQMIGLSATLDNPERFALWLENKGVFSENPDKIVYLASKKDRAVPLTHYGFITTIAGIFKTIKDKSVHEEIKSIINKPFVLQNSKGAFDEAQYAKMNKMMKLFSNNNIRVKRQHVLNQVTKHLVENEMLPALCYVFSRKQLEICANEVTTNLLEFDNKTPYIIDRECEHIIRKLPNYQEYLKLPEYVNMVALLRKGIAIHHSGVTPVLREMVELLFVKGFIKLLFCTETMSVGINMPVKTTIFTDVCKFDGENNRMLHSHEYTQAAGRAGRLGLDTVGHVIHLNNLFRNVETMTSYKTMMSGKPPTLKSKFKISYNLLLNLIDIGDNNFINFARKSMVKDDLDSELKEIYYAISKEHCDLDILEQSFKTIRTPVTVVDEYFKLIESLKTAVNKKRKDIERQIEYIRDQYVNLEFDKVKVEKYNQKLKRIDDLQEQYNFVEKYIDNNVQTIINLLQDDGFVHIEKEEQIGTEKREPHEDTTPEIKLTVRGMIATHLKECHCLIFAQLFEENVFDKLNSVQIIMLLSCLTNIVVNDEYKNYIPRTDDVVLKEIIFRVKNMYNDYITKETNLNIISGIEYTFHYDLINYVDKWCYCENADECKQFLQKLEEEKEIFLGEFVKALLKINNICSELEKIAELFGNMSLLSKLKEIPIMILKYVVTNQSLYV</sequence>
<dbReference type="PANTHER" id="PTHR12131:SF1">
    <property type="entry name" value="ATP-DEPENDENT RNA HELICASE SUPV3L1, MITOCHONDRIAL-RELATED"/>
    <property type="match status" value="1"/>
</dbReference>
<dbReference type="GO" id="GO:0055087">
    <property type="term" value="C:Ski complex"/>
    <property type="evidence" value="ECO:0007669"/>
    <property type="project" value="TreeGrafter"/>
</dbReference>
<dbReference type="PROSITE" id="PS51192">
    <property type="entry name" value="HELICASE_ATP_BIND_1"/>
    <property type="match status" value="1"/>
</dbReference>
<dbReference type="InterPro" id="IPR001650">
    <property type="entry name" value="Helicase_C-like"/>
</dbReference>
<evidence type="ECO:0000256" key="1">
    <source>
        <dbReference type="ARBA" id="ARBA00022741"/>
    </source>
</evidence>
<feature type="domain" description="Helicase ATP-binding" evidence="5">
    <location>
        <begin position="37"/>
        <end position="211"/>
    </location>
</feature>
<dbReference type="Pfam" id="PF08148">
    <property type="entry name" value="DSHCT"/>
    <property type="match status" value="1"/>
</dbReference>
<dbReference type="InterPro" id="IPR027417">
    <property type="entry name" value="P-loop_NTPase"/>
</dbReference>
<dbReference type="AlphaFoldDB" id="A0A6C0JL64"/>
<dbReference type="GO" id="GO:0003676">
    <property type="term" value="F:nucleic acid binding"/>
    <property type="evidence" value="ECO:0007669"/>
    <property type="project" value="InterPro"/>
</dbReference>
<dbReference type="GO" id="GO:0016787">
    <property type="term" value="F:hydrolase activity"/>
    <property type="evidence" value="ECO:0007669"/>
    <property type="project" value="UniProtKB-KW"/>
</dbReference>
<dbReference type="Pfam" id="PF00271">
    <property type="entry name" value="Helicase_C"/>
    <property type="match status" value="1"/>
</dbReference>